<dbReference type="Gene3D" id="1.20.990.10">
    <property type="entry name" value="NADPH-cytochrome p450 Reductase, Chain A, domain 3"/>
    <property type="match status" value="1"/>
</dbReference>
<feature type="binding site" evidence="12">
    <location>
        <begin position="158"/>
        <end position="167"/>
    </location>
    <ligand>
        <name>FMN</name>
        <dbReference type="ChEBI" id="CHEBI:58210"/>
    </ligand>
</feature>
<dbReference type="InterPro" id="IPR001094">
    <property type="entry name" value="Flavdoxin-like"/>
</dbReference>
<dbReference type="Pfam" id="PF00175">
    <property type="entry name" value="NAD_binding_1"/>
    <property type="match status" value="1"/>
</dbReference>
<evidence type="ECO:0000256" key="11">
    <source>
        <dbReference type="PIRNR" id="PIRNR000207"/>
    </source>
</evidence>
<dbReference type="Proteomes" id="UP000245216">
    <property type="component" value="Unassembled WGS sequence"/>
</dbReference>
<evidence type="ECO:0000256" key="3">
    <source>
        <dbReference type="ARBA" id="ARBA00022630"/>
    </source>
</evidence>
<dbReference type="Gene3D" id="3.40.50.360">
    <property type="match status" value="1"/>
</dbReference>
<evidence type="ECO:0000256" key="2">
    <source>
        <dbReference type="ARBA" id="ARBA00022605"/>
    </source>
</evidence>
<dbReference type="SUPFAM" id="SSF52343">
    <property type="entry name" value="Ferredoxin reductase-like, C-terminal NADP-linked domain"/>
    <property type="match status" value="1"/>
</dbReference>
<dbReference type="InterPro" id="IPR008254">
    <property type="entry name" value="Flavodoxin/NO_synth"/>
</dbReference>
<keyword evidence="2 11" id="KW-0028">Amino-acid biosynthesis</keyword>
<dbReference type="InterPro" id="IPR017938">
    <property type="entry name" value="Riboflavin_synthase-like_b-brl"/>
</dbReference>
<feature type="binding site" evidence="12">
    <location>
        <begin position="75"/>
        <end position="80"/>
    </location>
    <ligand>
        <name>FMN</name>
        <dbReference type="ChEBI" id="CHEBI:58210"/>
    </ligand>
</feature>
<evidence type="ECO:0000256" key="9">
    <source>
        <dbReference type="ARBA" id="ARBA00023192"/>
    </source>
</evidence>
<dbReference type="GO" id="GO:0004783">
    <property type="term" value="F:sulfite reductase (NADPH) activity"/>
    <property type="evidence" value="ECO:0007669"/>
    <property type="project" value="UniProtKB-EC"/>
</dbReference>
<dbReference type="EMBL" id="QEXO01000005">
    <property type="protein sequence ID" value="PWE12564.1"/>
    <property type="molecule type" value="Genomic_DNA"/>
</dbReference>
<dbReference type="UniPathway" id="UPA00140">
    <property type="reaction ID" value="UER00207"/>
</dbReference>
<comment type="catalytic activity">
    <reaction evidence="10 11">
        <text>hydrogen sulfide + 3 NADP(+) + 3 H2O = sulfite + 3 NADPH + 4 H(+)</text>
        <dbReference type="Rhea" id="RHEA:13801"/>
        <dbReference type="ChEBI" id="CHEBI:15377"/>
        <dbReference type="ChEBI" id="CHEBI:15378"/>
        <dbReference type="ChEBI" id="CHEBI:17359"/>
        <dbReference type="ChEBI" id="CHEBI:29919"/>
        <dbReference type="ChEBI" id="CHEBI:57783"/>
        <dbReference type="ChEBI" id="CHEBI:58349"/>
        <dbReference type="EC" id="1.8.1.2"/>
    </reaction>
</comment>
<dbReference type="InterPro" id="IPR017927">
    <property type="entry name" value="FAD-bd_FR_type"/>
</dbReference>
<feature type="binding site" evidence="12">
    <location>
        <position position="422"/>
    </location>
    <ligand>
        <name>FAD</name>
        <dbReference type="ChEBI" id="CHEBI:57692"/>
    </ligand>
</feature>
<dbReference type="Gene3D" id="2.40.30.10">
    <property type="entry name" value="Translation factors"/>
    <property type="match status" value="1"/>
</dbReference>
<evidence type="ECO:0000259" key="13">
    <source>
        <dbReference type="PROSITE" id="PS50902"/>
    </source>
</evidence>
<feature type="domain" description="Flavodoxin-like" evidence="13">
    <location>
        <begin position="69"/>
        <end position="207"/>
    </location>
</feature>
<dbReference type="GO" id="GO:0070814">
    <property type="term" value="P:hydrogen sulfide biosynthetic process"/>
    <property type="evidence" value="ECO:0007669"/>
    <property type="project" value="UniProtKB-UniPathway"/>
</dbReference>
<dbReference type="SUPFAM" id="SSF52218">
    <property type="entry name" value="Flavoproteins"/>
    <property type="match status" value="1"/>
</dbReference>
<evidence type="ECO:0000256" key="7">
    <source>
        <dbReference type="ARBA" id="ARBA00022982"/>
    </source>
</evidence>
<keyword evidence="5 11" id="KW-0274">FAD</keyword>
<dbReference type="GO" id="GO:0019344">
    <property type="term" value="P:cysteine biosynthetic process"/>
    <property type="evidence" value="ECO:0007669"/>
    <property type="project" value="UniProtKB-KW"/>
</dbReference>
<comment type="function">
    <text evidence="11">Component of the sulfite reductase complex that catalyzes the 6-electron reduction of sulfite to sulfide. This is one of several activities required for the biosynthesis of L-cysteine from sulfate. The flavoprotein component catalyzes the electron flow from NADPH -&gt; FAD -&gt; FMN to the hemoprotein component.</text>
</comment>
<dbReference type="GO" id="GO:0005829">
    <property type="term" value="C:cytosol"/>
    <property type="evidence" value="ECO:0007669"/>
    <property type="project" value="TreeGrafter"/>
</dbReference>
<dbReference type="PANTHER" id="PTHR19384">
    <property type="entry name" value="NITRIC OXIDE SYNTHASE-RELATED"/>
    <property type="match status" value="1"/>
</dbReference>
<evidence type="ECO:0000313" key="15">
    <source>
        <dbReference type="EMBL" id="PWE12564.1"/>
    </source>
</evidence>
<dbReference type="EC" id="1.8.1.2" evidence="11"/>
<dbReference type="InterPro" id="IPR010199">
    <property type="entry name" value="CysJ"/>
</dbReference>
<dbReference type="InterPro" id="IPR029039">
    <property type="entry name" value="Flavoprotein-like_sf"/>
</dbReference>
<comment type="caution">
    <text evidence="15">The sequence shown here is derived from an EMBL/GenBank/DDBJ whole genome shotgun (WGS) entry which is preliminary data.</text>
</comment>
<proteinExistence type="predicted"/>
<organism evidence="15 16">
    <name type="scientific">Alcaligenes faecalis</name>
    <dbReference type="NCBI Taxonomy" id="511"/>
    <lineage>
        <taxon>Bacteria</taxon>
        <taxon>Pseudomonadati</taxon>
        <taxon>Pseudomonadota</taxon>
        <taxon>Betaproteobacteria</taxon>
        <taxon>Burkholderiales</taxon>
        <taxon>Alcaligenaceae</taxon>
        <taxon>Alcaligenes</taxon>
    </lineage>
</organism>
<dbReference type="NCBIfam" id="TIGR01931">
    <property type="entry name" value="cysJ"/>
    <property type="match status" value="1"/>
</dbReference>
<keyword evidence="7 11" id="KW-0249">Electron transport</keyword>
<sequence length="610" mass="67571">MHALSRLSESNRTAIAQITDELDPLSLNWLSGYLAGVAQVRHTGLPAQAPVSPELSLVPAAAAPAQRPATIVFGSQTGNAQRVAEAFAQRCEAAGIPVRLLRADRYPTRELKEERLLYVIISTQGEGDPPDDSIAFFEFLSGARAPKLPELKFGVLGLGDSSYPLFCGIAEKIDQRLLALGAQRILDAGLADLDIDTVAAPWQDKAFGFLETDHQAHAAAAVPAAQSSNVTVLETQARSSFTRDNPFQATVLQSQSITGRDSTRDIYHYELSLEGSGLKYQPGDALGVWPTQNAKLVEAVIQTLKLDPQETVTIQDKSHTLQEWLSHYRELTQLTKPFLVELAKRNNDAVLQTAVGPDGLSTLQELLKTHQVLDVLERFPATWSAAELVQALRPLAPRMYSIASSQSEVDEEVHLTVANVHYQFNEQDRWGVASDYLARLNEGDTVPVFIDPNTRFRLPEDSNRDVIMIGPGTGVAPFRAFVQERSVQGGEGRNWLFFGNPHFHSDFLYQTEWQRALQDGQLQHLDLAFSRDQENKVYVQHRLLEKAAEVYAWIQGGAHIYVCGDANQMAKDVHQTLQEIARQEGGLDADQARSWLEELSAQGRYARDVY</sequence>
<keyword evidence="6 11" id="KW-0521">NADP</keyword>
<feature type="binding site" evidence="12">
    <location>
        <position position="572"/>
    </location>
    <ligand>
        <name>NADP(+)</name>
        <dbReference type="ChEBI" id="CHEBI:58349"/>
    </ligand>
</feature>
<dbReference type="GO" id="GO:0050660">
    <property type="term" value="F:flavin adenine dinucleotide binding"/>
    <property type="evidence" value="ECO:0007669"/>
    <property type="project" value="InterPro"/>
</dbReference>
<dbReference type="InterPro" id="IPR001433">
    <property type="entry name" value="OxRdtase_FAD/NAD-bd"/>
</dbReference>
<evidence type="ECO:0000256" key="8">
    <source>
        <dbReference type="ARBA" id="ARBA00023002"/>
    </source>
</evidence>
<feature type="binding site" evidence="12">
    <location>
        <begin position="398"/>
        <end position="401"/>
    </location>
    <ligand>
        <name>FAD</name>
        <dbReference type="ChEBI" id="CHEBI:57692"/>
    </ligand>
</feature>
<dbReference type="Gene3D" id="3.40.50.80">
    <property type="entry name" value="Nucleotide-binding domain of ferredoxin-NADP reductase (FNR) module"/>
    <property type="match status" value="1"/>
</dbReference>
<keyword evidence="3 11" id="KW-0285">Flavoprotein</keyword>
<keyword evidence="8 11" id="KW-0560">Oxidoreductase</keyword>
<dbReference type="PRINTS" id="PR00371">
    <property type="entry name" value="FPNCR"/>
</dbReference>
<evidence type="ECO:0000259" key="14">
    <source>
        <dbReference type="PROSITE" id="PS51384"/>
    </source>
</evidence>
<feature type="domain" description="FAD-binding FR-type" evidence="14">
    <location>
        <begin position="244"/>
        <end position="459"/>
    </location>
</feature>
<reference evidence="15 16" key="1">
    <citation type="submission" date="2018-05" db="EMBL/GenBank/DDBJ databases">
        <title>Genome Sequence of an Efficient Indole-Degrading Bacterium, Alcaligenes sp.YBY.</title>
        <authorList>
            <person name="Yang B."/>
        </authorList>
    </citation>
    <scope>NUCLEOTIDE SEQUENCE [LARGE SCALE GENOMIC DNA]</scope>
    <source>
        <strain evidence="15 16">YBY</strain>
    </source>
</reference>
<keyword evidence="9 11" id="KW-0198">Cysteine biosynthesis</keyword>
<dbReference type="PRINTS" id="PR00369">
    <property type="entry name" value="FLAVODOXIN"/>
</dbReference>
<protein>
    <recommendedName>
        <fullName evidence="11">Sulfite reductase [NADPH] flavoprotein alpha-component</fullName>
        <shortName evidence="11">SiR-FP</shortName>
        <ecNumber evidence="11">1.8.1.2</ecNumber>
    </recommendedName>
</protein>
<keyword evidence="1 11" id="KW-0813">Transport</keyword>
<comment type="subunit">
    <text evidence="11">Alpha(8)-beta(8). The alpha component is a flavoprotein, the beta component is a hemoprotein.</text>
</comment>
<dbReference type="Pfam" id="PF00667">
    <property type="entry name" value="FAD_binding_1"/>
    <property type="match status" value="1"/>
</dbReference>
<evidence type="ECO:0000256" key="5">
    <source>
        <dbReference type="ARBA" id="ARBA00022827"/>
    </source>
</evidence>
<gene>
    <name evidence="15" type="ORF">DF183_17440</name>
</gene>
<dbReference type="InterPro" id="IPR003097">
    <property type="entry name" value="CysJ-like_FAD-binding"/>
</dbReference>
<dbReference type="RefSeq" id="WP_109089778.1">
    <property type="nucleotide sequence ID" value="NZ_CP071957.1"/>
</dbReference>
<feature type="binding site" evidence="12">
    <location>
        <begin position="122"/>
        <end position="125"/>
    </location>
    <ligand>
        <name>FMN</name>
        <dbReference type="ChEBI" id="CHEBI:58210"/>
    </ligand>
</feature>
<evidence type="ECO:0000256" key="6">
    <source>
        <dbReference type="ARBA" id="ARBA00022857"/>
    </source>
</evidence>
<dbReference type="InterPro" id="IPR001709">
    <property type="entry name" value="Flavoprot_Pyr_Nucl_cyt_Rdtase"/>
</dbReference>
<reference evidence="15 16" key="2">
    <citation type="submission" date="2018-05" db="EMBL/GenBank/DDBJ databases">
        <authorList>
            <person name="Lanie J.A."/>
            <person name="Ng W.-L."/>
            <person name="Kazmierczak K.M."/>
            <person name="Andrzejewski T.M."/>
            <person name="Davidsen T.M."/>
            <person name="Wayne K.J."/>
            <person name="Tettelin H."/>
            <person name="Glass J.I."/>
            <person name="Rusch D."/>
            <person name="Podicherti R."/>
            <person name="Tsui H.-C.T."/>
            <person name="Winkler M.E."/>
        </authorList>
    </citation>
    <scope>NUCLEOTIDE SEQUENCE [LARGE SCALE GENOMIC DNA]</scope>
    <source>
        <strain evidence="15 16">YBY</strain>
    </source>
</reference>
<dbReference type="PROSITE" id="PS50902">
    <property type="entry name" value="FLAVODOXIN_LIKE"/>
    <property type="match status" value="1"/>
</dbReference>
<dbReference type="CDD" id="cd06199">
    <property type="entry name" value="SiR"/>
    <property type="match status" value="1"/>
</dbReference>
<comment type="pathway">
    <text evidence="11">Sulfur metabolism; hydrogen sulfide biosynthesis; hydrogen sulfide from sulfite (NADPH route): step 1/1.</text>
</comment>
<dbReference type="FunFam" id="3.40.50.80:FF:000001">
    <property type="entry name" value="NADPH--cytochrome P450 reductase 1"/>
    <property type="match status" value="1"/>
</dbReference>
<dbReference type="PROSITE" id="PS51384">
    <property type="entry name" value="FAD_FR"/>
    <property type="match status" value="1"/>
</dbReference>
<evidence type="ECO:0000256" key="12">
    <source>
        <dbReference type="PIRSR" id="PIRSR000207-1"/>
    </source>
</evidence>
<keyword evidence="4 11" id="KW-0288">FMN</keyword>
<dbReference type="GO" id="GO:0010181">
    <property type="term" value="F:FMN binding"/>
    <property type="evidence" value="ECO:0007669"/>
    <property type="project" value="InterPro"/>
</dbReference>
<feature type="binding site" evidence="12">
    <location>
        <begin position="431"/>
        <end position="434"/>
    </location>
    <ligand>
        <name>FAD</name>
        <dbReference type="ChEBI" id="CHEBI:57692"/>
    </ligand>
</feature>
<evidence type="ECO:0000256" key="10">
    <source>
        <dbReference type="ARBA" id="ARBA00052219"/>
    </source>
</evidence>
<feature type="binding site" evidence="12">
    <location>
        <position position="332"/>
    </location>
    <ligand>
        <name>FAD</name>
        <dbReference type="ChEBI" id="CHEBI:57692"/>
    </ligand>
</feature>
<accession>A0A2U2BEX6</accession>
<dbReference type="AlphaFoldDB" id="A0A2U2BEX6"/>
<dbReference type="PANTHER" id="PTHR19384:SF128">
    <property type="entry name" value="NADPH OXIDOREDUCTASE A"/>
    <property type="match status" value="1"/>
</dbReference>
<dbReference type="PIRSF" id="PIRSF000207">
    <property type="entry name" value="SiR-FP_CysJ"/>
    <property type="match status" value="1"/>
</dbReference>
<feature type="binding site" evidence="12">
    <location>
        <position position="610"/>
    </location>
    <ligand>
        <name>FAD</name>
        <dbReference type="ChEBI" id="CHEBI:57692"/>
    </ligand>
</feature>
<dbReference type="STRING" id="511.UZ73_11080"/>
<dbReference type="InterPro" id="IPR039261">
    <property type="entry name" value="FNR_nucleotide-bd"/>
</dbReference>
<dbReference type="InterPro" id="IPR023173">
    <property type="entry name" value="NADPH_Cyt_P450_Rdtase_alpha"/>
</dbReference>
<comment type="cofactor">
    <cofactor evidence="11 12">
        <name>FMN</name>
        <dbReference type="ChEBI" id="CHEBI:58210"/>
    </cofactor>
    <text evidence="11 12">Binds 1 FMN per subunit.</text>
</comment>
<feature type="binding site" evidence="12">
    <location>
        <begin position="530"/>
        <end position="531"/>
    </location>
    <ligand>
        <name>NADP(+)</name>
        <dbReference type="ChEBI" id="CHEBI:58349"/>
    </ligand>
</feature>
<dbReference type="SUPFAM" id="SSF63380">
    <property type="entry name" value="Riboflavin synthase domain-like"/>
    <property type="match status" value="1"/>
</dbReference>
<feature type="binding site" evidence="12">
    <location>
        <begin position="536"/>
        <end position="540"/>
    </location>
    <ligand>
        <name>NADP(+)</name>
        <dbReference type="ChEBI" id="CHEBI:58349"/>
    </ligand>
</feature>
<name>A0A2U2BEX6_ALCFA</name>
<evidence type="ECO:0000256" key="4">
    <source>
        <dbReference type="ARBA" id="ARBA00022643"/>
    </source>
</evidence>
<comment type="cofactor">
    <cofactor evidence="11 12">
        <name>FAD</name>
        <dbReference type="ChEBI" id="CHEBI:57692"/>
    </cofactor>
    <text evidence="11 12">Binds 1 FAD per subunit.</text>
</comment>
<dbReference type="Pfam" id="PF00258">
    <property type="entry name" value="Flavodoxin_1"/>
    <property type="match status" value="1"/>
</dbReference>
<feature type="binding site" evidence="12">
    <location>
        <begin position="416"/>
        <end position="418"/>
    </location>
    <ligand>
        <name>FAD</name>
        <dbReference type="ChEBI" id="CHEBI:57692"/>
    </ligand>
</feature>
<evidence type="ECO:0000256" key="1">
    <source>
        <dbReference type="ARBA" id="ARBA00022448"/>
    </source>
</evidence>
<evidence type="ECO:0000313" key="16">
    <source>
        <dbReference type="Proteomes" id="UP000245216"/>
    </source>
</evidence>